<sequence length="165" mass="19113">MAQQLKGKVIDFVSTPLQSFLQGSRQNKVRSQTVFLSLKRTIESHLRTRLCHHQIVVGRRHSIEHLFYSGALTSSSLLNLQLATSLTPPLGLSVFELFPVRAEKQYAPVRKYRSLYRAKKTQNHFRHRLSYETSMNPLGLHTHTKQNAMLDFESHCPMNINTERR</sequence>
<dbReference type="Proteomes" id="UP000002493">
    <property type="component" value="Chromosome 1"/>
</dbReference>
<evidence type="ECO:0000313" key="2">
    <source>
        <dbReference type="Proteomes" id="UP000002493"/>
    </source>
</evidence>
<reference evidence="1 2" key="1">
    <citation type="journal article" date="2003" name="Lancet">
        <title>Genome sequence of Vibrio parahaemolyticus: a pathogenic mechanism distinct from that of V. cholerae.</title>
        <authorList>
            <person name="Makino K."/>
            <person name="Oshima K."/>
            <person name="Kurokawa K."/>
            <person name="Yokoyama K."/>
            <person name="Uda T."/>
            <person name="Tagomori K."/>
            <person name="Iijima Y."/>
            <person name="Najima M."/>
            <person name="Nakano M."/>
            <person name="Yamashita A."/>
            <person name="Kubota Y."/>
            <person name="Kimura S."/>
            <person name="Yasunaga T."/>
            <person name="Honda T."/>
            <person name="Shinagawa H."/>
            <person name="Hattori M."/>
            <person name="Iida T."/>
        </authorList>
    </citation>
    <scope>NUCLEOTIDE SEQUENCE [LARGE SCALE GENOMIC DNA]</scope>
    <source>
        <strain evidence="2">RIMD 2210633</strain>
    </source>
</reference>
<evidence type="ECO:0000313" key="1">
    <source>
        <dbReference type="EMBL" id="BAC59751.1"/>
    </source>
</evidence>
<gene>
    <name evidence="1" type="ordered locus">VP1489</name>
</gene>
<dbReference type="AlphaFoldDB" id="Q87PL4"/>
<protein>
    <submittedName>
        <fullName evidence="1">Uncharacterized protein</fullName>
    </submittedName>
</protein>
<dbReference type="KEGG" id="vpa:VP1489"/>
<dbReference type="EMBL" id="BA000031">
    <property type="protein sequence ID" value="BAC59751.1"/>
    <property type="molecule type" value="Genomic_DNA"/>
</dbReference>
<proteinExistence type="predicted"/>
<dbReference type="HOGENOM" id="CLU_1610093_0_0_6"/>
<organism evidence="1 2">
    <name type="scientific">Vibrio parahaemolyticus serotype O3:K6 (strain RIMD 2210633)</name>
    <dbReference type="NCBI Taxonomy" id="223926"/>
    <lineage>
        <taxon>Bacteria</taxon>
        <taxon>Pseudomonadati</taxon>
        <taxon>Pseudomonadota</taxon>
        <taxon>Gammaproteobacteria</taxon>
        <taxon>Vibrionales</taxon>
        <taxon>Vibrionaceae</taxon>
        <taxon>Vibrio</taxon>
    </lineage>
</organism>
<accession>Q87PL4</accession>
<name>Q87PL4_VIBPA</name>